<dbReference type="EMBL" id="LR797333">
    <property type="protein sequence ID" value="CAB4203800.1"/>
    <property type="molecule type" value="Genomic_DNA"/>
</dbReference>
<dbReference type="EMBL" id="LR797218">
    <property type="protein sequence ID" value="CAB4194945.1"/>
    <property type="molecule type" value="Genomic_DNA"/>
</dbReference>
<organism evidence="3">
    <name type="scientific">uncultured Caudovirales phage</name>
    <dbReference type="NCBI Taxonomy" id="2100421"/>
    <lineage>
        <taxon>Viruses</taxon>
        <taxon>Duplodnaviria</taxon>
        <taxon>Heunggongvirae</taxon>
        <taxon>Uroviricota</taxon>
        <taxon>Caudoviricetes</taxon>
        <taxon>Peduoviridae</taxon>
        <taxon>Maltschvirus</taxon>
        <taxon>Maltschvirus maltsch</taxon>
    </lineage>
</organism>
<accession>A0A6J5P9Y5</accession>
<dbReference type="EMBL" id="LR796985">
    <property type="protein sequence ID" value="CAB4180225.1"/>
    <property type="molecule type" value="Genomic_DNA"/>
</dbReference>
<name>A0A6J5P9Y5_9CAUD</name>
<evidence type="ECO:0000313" key="4">
    <source>
        <dbReference type="EMBL" id="CAB4180225.1"/>
    </source>
</evidence>
<proteinExistence type="predicted"/>
<evidence type="ECO:0000313" key="7">
    <source>
        <dbReference type="EMBL" id="CAB5225927.1"/>
    </source>
</evidence>
<evidence type="ECO:0000313" key="1">
    <source>
        <dbReference type="EMBL" id="CAB4135362.1"/>
    </source>
</evidence>
<gene>
    <name evidence="4" type="ORF">UFOVP1055_13</name>
    <name evidence="5" type="ORF">UFOVP1270_13</name>
    <name evidence="6" type="ORF">UFOVP1397_13</name>
    <name evidence="7" type="ORF">UFOVP1506_14</name>
    <name evidence="1" type="ORF">UFOVP292_14</name>
    <name evidence="2" type="ORF">UFOVP559_14</name>
    <name evidence="3" type="ORF">UFOVP880_9</name>
</gene>
<evidence type="ECO:0000313" key="2">
    <source>
        <dbReference type="EMBL" id="CAB4149461.1"/>
    </source>
</evidence>
<dbReference type="EMBL" id="LR796298">
    <property type="protein sequence ID" value="CAB4135362.1"/>
    <property type="molecule type" value="Genomic_DNA"/>
</dbReference>
<evidence type="ECO:0000313" key="3">
    <source>
        <dbReference type="EMBL" id="CAB4168323.1"/>
    </source>
</evidence>
<dbReference type="EMBL" id="LR796820">
    <property type="protein sequence ID" value="CAB4168323.1"/>
    <property type="molecule type" value="Genomic_DNA"/>
</dbReference>
<evidence type="ECO:0000313" key="6">
    <source>
        <dbReference type="EMBL" id="CAB4203800.1"/>
    </source>
</evidence>
<dbReference type="EMBL" id="LR798351">
    <property type="protein sequence ID" value="CAB5225927.1"/>
    <property type="molecule type" value="Genomic_DNA"/>
</dbReference>
<protein>
    <submittedName>
        <fullName evidence="3">Uncharacterized protein</fullName>
    </submittedName>
</protein>
<reference evidence="3" key="1">
    <citation type="submission" date="2020-05" db="EMBL/GenBank/DDBJ databases">
        <authorList>
            <person name="Chiriac C."/>
            <person name="Salcher M."/>
            <person name="Ghai R."/>
            <person name="Kavagutti S V."/>
        </authorList>
    </citation>
    <scope>NUCLEOTIDE SEQUENCE</scope>
</reference>
<sequence>MTSEQWTFEIYHWESGSFVGAPYTGSVLSFAGKSGRISYMDNYAGGGFTITIANNDNEAAQFIRGYWVDILFANGDYLTGGQVSEIVYDDYPGQDQGLSTATITCLDSMAVSGKFQLQNFSFTQATTGNQAAQTNSVYSQQEIPHIQIDTVSLSTASASTYTGTYLNRLNLLANTEKGQVWQFGDWSLRWRSRQNVSASSGKTFTRTSGGASDITYTGFRRIALGEQFYNQVTVTPEGLAEQKVTNTTSVSLYGASGFQMNSVDYDTTQASGLASWLATMLANPTDYRYEVDISDITGNKENIRDFLNIADIATYPTAVLKWLKPGDVSETTVNVVCEGFAFNAVPGQTTYTVYFSPLANYQYFTLNSTTLGILNTSRLGW</sequence>
<evidence type="ECO:0000313" key="5">
    <source>
        <dbReference type="EMBL" id="CAB4194945.1"/>
    </source>
</evidence>
<dbReference type="EMBL" id="LR796518">
    <property type="protein sequence ID" value="CAB4149461.1"/>
    <property type="molecule type" value="Genomic_DNA"/>
</dbReference>